<dbReference type="InterPro" id="IPR013762">
    <property type="entry name" value="Integrase-like_cat_sf"/>
</dbReference>
<evidence type="ECO:0000313" key="2">
    <source>
        <dbReference type="EMBL" id="KAK9881386.1"/>
    </source>
</evidence>
<dbReference type="GO" id="GO:0015074">
    <property type="term" value="P:DNA integration"/>
    <property type="evidence" value="ECO:0007669"/>
    <property type="project" value="InterPro"/>
</dbReference>
<dbReference type="PANTHER" id="PTHR33480">
    <property type="entry name" value="SET DOMAIN-CONTAINING PROTEIN-RELATED"/>
    <property type="match status" value="1"/>
</dbReference>
<dbReference type="EMBL" id="JARQZJ010000069">
    <property type="protein sequence ID" value="KAK9881386.1"/>
    <property type="molecule type" value="Genomic_DNA"/>
</dbReference>
<reference evidence="2 3" key="1">
    <citation type="submission" date="2023-03" db="EMBL/GenBank/DDBJ databases">
        <title>Genome insight into feeding habits of ladybird beetles.</title>
        <authorList>
            <person name="Li H.-S."/>
            <person name="Huang Y.-H."/>
            <person name="Pang H."/>
        </authorList>
    </citation>
    <scope>NUCLEOTIDE SEQUENCE [LARGE SCALE GENOMIC DNA]</scope>
    <source>
        <strain evidence="2">SYSU_2023b</strain>
        <tissue evidence="2">Whole body</tissue>
    </source>
</reference>
<keyword evidence="3" id="KW-1185">Reference proteome</keyword>
<feature type="compositionally biased region" description="Polar residues" evidence="1">
    <location>
        <begin position="441"/>
        <end position="456"/>
    </location>
</feature>
<organism evidence="2 3">
    <name type="scientific">Henosepilachna vigintioctopunctata</name>
    <dbReference type="NCBI Taxonomy" id="420089"/>
    <lineage>
        <taxon>Eukaryota</taxon>
        <taxon>Metazoa</taxon>
        <taxon>Ecdysozoa</taxon>
        <taxon>Arthropoda</taxon>
        <taxon>Hexapoda</taxon>
        <taxon>Insecta</taxon>
        <taxon>Pterygota</taxon>
        <taxon>Neoptera</taxon>
        <taxon>Endopterygota</taxon>
        <taxon>Coleoptera</taxon>
        <taxon>Polyphaga</taxon>
        <taxon>Cucujiformia</taxon>
        <taxon>Coccinelloidea</taxon>
        <taxon>Coccinellidae</taxon>
        <taxon>Epilachninae</taxon>
        <taxon>Epilachnini</taxon>
        <taxon>Henosepilachna</taxon>
    </lineage>
</organism>
<dbReference type="Proteomes" id="UP001431783">
    <property type="component" value="Unassembled WGS sequence"/>
</dbReference>
<dbReference type="PANTHER" id="PTHR33480:SF1">
    <property type="entry name" value="TYR RECOMBINASE DOMAIN-CONTAINING PROTEIN"/>
    <property type="match status" value="1"/>
</dbReference>
<dbReference type="AlphaFoldDB" id="A0AAW1UNI6"/>
<dbReference type="Gene3D" id="1.10.443.10">
    <property type="entry name" value="Intergrase catalytic core"/>
    <property type="match status" value="1"/>
</dbReference>
<feature type="region of interest" description="Disordered" evidence="1">
    <location>
        <begin position="441"/>
        <end position="463"/>
    </location>
</feature>
<dbReference type="GO" id="GO:0003677">
    <property type="term" value="F:DNA binding"/>
    <property type="evidence" value="ECO:0007669"/>
    <property type="project" value="InterPro"/>
</dbReference>
<name>A0AAW1UNI6_9CUCU</name>
<evidence type="ECO:0000313" key="3">
    <source>
        <dbReference type="Proteomes" id="UP001431783"/>
    </source>
</evidence>
<evidence type="ECO:0000256" key="1">
    <source>
        <dbReference type="SAM" id="MobiDB-lite"/>
    </source>
</evidence>
<accession>A0AAW1UNI6</accession>
<protein>
    <submittedName>
        <fullName evidence="2">Uncharacterized protein</fullName>
    </submittedName>
</protein>
<dbReference type="GO" id="GO:0006310">
    <property type="term" value="P:DNA recombination"/>
    <property type="evidence" value="ECO:0007669"/>
    <property type="project" value="InterPro"/>
</dbReference>
<sequence length="601" mass="69426">MPLSRAVQGHIHKKANMILRSQIFPRMREDCHTDIVRYDELAIVYGNYLTNKYRKPHLHTMIRSKLRLIGRLLNAIKNINKTITDFSSIFQPKYYDEVIAAVNKVAILGENNSYHSPATAFSYGTLMKKCAKLLVNECIKKEDEEKLKKCRNFQSIIEEDFASSVNKTVEENQKEMRRHKKVNLPTMNDVRKLKKYLDLNRNNCFDFLTHEPFNFGIWTQLSECTLTSVQMFNRRRAGEIERITIEDFKSYEAINENVDSDIFNSLSEENKTLAKQYVRFEIRGKLGRPVPVLLHLSLVSCIELILNKRGEANVSTENPYVFGLPGGKEKYLKACTLLRKFSNLCGAQQPATLRGTELRKHIATHCVLLNLQEEEVDDLANFLGHANKIHKEHYRMPIVTRDIVRMSRLLERAQGECNIEELNHVDSSVVEDISANMNGTHQITSSGIHSTPSIDNNCRMKRSVSPTGRVKRVSWNEEEKQAALDLFASHIQSGDLPSTSFCYETMKENPVLRNRSPLQLKSWLSNQLVKKKGSMKRRRVSTLYWSNDEKELMAKFFSNHLKSKTLPSFTECLQAIANNSILKYRTKETIKAWVFNQNRKL</sequence>
<comment type="caution">
    <text evidence="2">The sequence shown here is derived from an EMBL/GenBank/DDBJ whole genome shotgun (WGS) entry which is preliminary data.</text>
</comment>
<gene>
    <name evidence="2" type="ORF">WA026_016276</name>
</gene>
<proteinExistence type="predicted"/>